<comment type="caution">
    <text evidence="2">The sequence shown here is derived from an EMBL/GenBank/DDBJ whole genome shotgun (WGS) entry which is preliminary data.</text>
</comment>
<organism evidence="2 3">
    <name type="scientific">Melipona bicolor</name>
    <dbReference type="NCBI Taxonomy" id="60889"/>
    <lineage>
        <taxon>Eukaryota</taxon>
        <taxon>Metazoa</taxon>
        <taxon>Ecdysozoa</taxon>
        <taxon>Arthropoda</taxon>
        <taxon>Hexapoda</taxon>
        <taxon>Insecta</taxon>
        <taxon>Pterygota</taxon>
        <taxon>Neoptera</taxon>
        <taxon>Endopterygota</taxon>
        <taxon>Hymenoptera</taxon>
        <taxon>Apocrita</taxon>
        <taxon>Aculeata</taxon>
        <taxon>Apoidea</taxon>
        <taxon>Anthophila</taxon>
        <taxon>Apidae</taxon>
        <taxon>Melipona</taxon>
    </lineage>
</organism>
<feature type="region of interest" description="Disordered" evidence="1">
    <location>
        <begin position="1"/>
        <end position="78"/>
    </location>
</feature>
<proteinExistence type="predicted"/>
<evidence type="ECO:0000256" key="1">
    <source>
        <dbReference type="SAM" id="MobiDB-lite"/>
    </source>
</evidence>
<feature type="compositionally biased region" description="Basic residues" evidence="1">
    <location>
        <begin position="1"/>
        <end position="12"/>
    </location>
</feature>
<evidence type="ECO:0000313" key="3">
    <source>
        <dbReference type="Proteomes" id="UP001177670"/>
    </source>
</evidence>
<feature type="compositionally biased region" description="Basic and acidic residues" evidence="1">
    <location>
        <begin position="13"/>
        <end position="26"/>
    </location>
</feature>
<protein>
    <submittedName>
        <fullName evidence="2">Uncharacterized protein</fullName>
    </submittedName>
</protein>
<name>A0AA40KV73_9HYME</name>
<keyword evidence="3" id="KW-1185">Reference proteome</keyword>
<evidence type="ECO:0000313" key="2">
    <source>
        <dbReference type="EMBL" id="KAK1133849.1"/>
    </source>
</evidence>
<dbReference type="AlphaFoldDB" id="A0AA40KV73"/>
<feature type="compositionally biased region" description="Polar residues" evidence="1">
    <location>
        <begin position="28"/>
        <end position="41"/>
    </location>
</feature>
<feature type="compositionally biased region" description="Basic and acidic residues" evidence="1">
    <location>
        <begin position="43"/>
        <end position="55"/>
    </location>
</feature>
<accession>A0AA40KV73</accession>
<reference evidence="2" key="1">
    <citation type="submission" date="2021-10" db="EMBL/GenBank/DDBJ databases">
        <title>Melipona bicolor Genome sequencing and assembly.</title>
        <authorList>
            <person name="Araujo N.S."/>
            <person name="Arias M.C."/>
        </authorList>
    </citation>
    <scope>NUCLEOTIDE SEQUENCE</scope>
    <source>
        <strain evidence="2">USP_2M_L1-L4_2017</strain>
        <tissue evidence="2">Whole body</tissue>
    </source>
</reference>
<gene>
    <name evidence="2" type="ORF">K0M31_011635</name>
</gene>
<dbReference type="Proteomes" id="UP001177670">
    <property type="component" value="Unassembled WGS sequence"/>
</dbReference>
<dbReference type="EMBL" id="JAHYIQ010000003">
    <property type="protein sequence ID" value="KAK1133849.1"/>
    <property type="molecule type" value="Genomic_DNA"/>
</dbReference>
<sequence>MEPNGAKKRREKGKQDPGEEKPKWEKQSGASASERTVNSFSMKLREKEREREIGEKPTGAIKSSREKSSPGLPVALSR</sequence>